<reference evidence="11 12" key="1">
    <citation type="submission" date="2019-07" db="EMBL/GenBank/DDBJ databases">
        <title>Cryptosporangium phraense sp. nov., isolated from plant litter.</title>
        <authorList>
            <person name="Suriyachadkun C."/>
        </authorList>
    </citation>
    <scope>NUCLEOTIDE SEQUENCE [LARGE SCALE GENOMIC DNA]</scope>
    <source>
        <strain evidence="11 12">A-T 5661</strain>
    </source>
</reference>
<dbReference type="EC" id="2.4.1.1" evidence="10"/>
<evidence type="ECO:0000256" key="3">
    <source>
        <dbReference type="ARBA" id="ARBA00006047"/>
    </source>
</evidence>
<evidence type="ECO:0000256" key="2">
    <source>
        <dbReference type="ARBA" id="ARBA00001933"/>
    </source>
</evidence>
<dbReference type="PANTHER" id="PTHR11468:SF3">
    <property type="entry name" value="GLYCOGEN PHOSPHORYLASE, LIVER FORM"/>
    <property type="match status" value="1"/>
</dbReference>
<evidence type="ECO:0000256" key="8">
    <source>
        <dbReference type="ARBA" id="ARBA00025174"/>
    </source>
</evidence>
<evidence type="ECO:0000256" key="1">
    <source>
        <dbReference type="ARBA" id="ARBA00001275"/>
    </source>
</evidence>
<dbReference type="NCBIfam" id="TIGR02093">
    <property type="entry name" value="P_ylase"/>
    <property type="match status" value="1"/>
</dbReference>
<dbReference type="GO" id="GO:0005737">
    <property type="term" value="C:cytoplasm"/>
    <property type="evidence" value="ECO:0007669"/>
    <property type="project" value="TreeGrafter"/>
</dbReference>
<evidence type="ECO:0000256" key="5">
    <source>
        <dbReference type="ARBA" id="ARBA00022679"/>
    </source>
</evidence>
<evidence type="ECO:0000313" key="11">
    <source>
        <dbReference type="EMBL" id="TQS46246.1"/>
    </source>
</evidence>
<dbReference type="InterPro" id="IPR035090">
    <property type="entry name" value="Pyridoxal_P_attach_site"/>
</dbReference>
<dbReference type="FunFam" id="3.40.50.2000:FF:000149">
    <property type="entry name" value="Glycogen phosphorylase, muscle form"/>
    <property type="match status" value="1"/>
</dbReference>
<evidence type="ECO:0000256" key="10">
    <source>
        <dbReference type="RuleBase" id="RU000587"/>
    </source>
</evidence>
<keyword evidence="6 9" id="KW-0663">Pyridoxal phosphate</keyword>
<dbReference type="EMBL" id="VIRS01000003">
    <property type="protein sequence ID" value="TQS46246.1"/>
    <property type="molecule type" value="Genomic_DNA"/>
</dbReference>
<dbReference type="GO" id="GO:0008184">
    <property type="term" value="F:glycogen phosphorylase activity"/>
    <property type="evidence" value="ECO:0007669"/>
    <property type="project" value="InterPro"/>
</dbReference>
<keyword evidence="5 10" id="KW-0808">Transferase</keyword>
<comment type="catalytic activity">
    <reaction evidence="1 10">
        <text>[(1-&gt;4)-alpha-D-glucosyl](n) + phosphate = [(1-&gt;4)-alpha-D-glucosyl](n-1) + alpha-D-glucose 1-phosphate</text>
        <dbReference type="Rhea" id="RHEA:41732"/>
        <dbReference type="Rhea" id="RHEA-COMP:9584"/>
        <dbReference type="Rhea" id="RHEA-COMP:9586"/>
        <dbReference type="ChEBI" id="CHEBI:15444"/>
        <dbReference type="ChEBI" id="CHEBI:43474"/>
        <dbReference type="ChEBI" id="CHEBI:58601"/>
        <dbReference type="EC" id="2.4.1.1"/>
    </reaction>
</comment>
<proteinExistence type="inferred from homology"/>
<keyword evidence="12" id="KW-1185">Reference proteome</keyword>
<evidence type="ECO:0000313" key="12">
    <source>
        <dbReference type="Proteomes" id="UP000317982"/>
    </source>
</evidence>
<evidence type="ECO:0000256" key="9">
    <source>
        <dbReference type="PIRSR" id="PIRSR000460-1"/>
    </source>
</evidence>
<dbReference type="Pfam" id="PF00343">
    <property type="entry name" value="Phosphorylase"/>
    <property type="match status" value="1"/>
</dbReference>
<dbReference type="InterPro" id="IPR000811">
    <property type="entry name" value="Glyco_trans_35"/>
</dbReference>
<dbReference type="OrthoDB" id="9760804at2"/>
<dbReference type="SUPFAM" id="SSF53756">
    <property type="entry name" value="UDP-Glycosyltransferase/glycogen phosphorylase"/>
    <property type="match status" value="1"/>
</dbReference>
<comment type="caution">
    <text evidence="11">The sequence shown here is derived from an EMBL/GenBank/DDBJ whole genome shotgun (WGS) entry which is preliminary data.</text>
</comment>
<comment type="similarity">
    <text evidence="3 10">Belongs to the glycogen phosphorylase family.</text>
</comment>
<dbReference type="InParanoid" id="A0A545AY30"/>
<dbReference type="InterPro" id="IPR011833">
    <property type="entry name" value="Glycg_phsphrylas"/>
</dbReference>
<dbReference type="GO" id="GO:0030170">
    <property type="term" value="F:pyridoxal phosphate binding"/>
    <property type="evidence" value="ECO:0007669"/>
    <property type="project" value="InterPro"/>
</dbReference>
<keyword evidence="7 10" id="KW-0119">Carbohydrate metabolism</keyword>
<evidence type="ECO:0000256" key="4">
    <source>
        <dbReference type="ARBA" id="ARBA00022676"/>
    </source>
</evidence>
<evidence type="ECO:0000256" key="7">
    <source>
        <dbReference type="ARBA" id="ARBA00023277"/>
    </source>
</evidence>
<comment type="function">
    <text evidence="8">Phosphorylase is an important allosteric enzyme in carbohydrate metabolism. Enzymes from different sources differ in their regulatory mechanisms and in their natural substrates. However, all known phosphorylases share catalytic and structural properties.</text>
</comment>
<organism evidence="11 12">
    <name type="scientific">Cryptosporangium phraense</name>
    <dbReference type="NCBI Taxonomy" id="2593070"/>
    <lineage>
        <taxon>Bacteria</taxon>
        <taxon>Bacillati</taxon>
        <taxon>Actinomycetota</taxon>
        <taxon>Actinomycetes</taxon>
        <taxon>Cryptosporangiales</taxon>
        <taxon>Cryptosporangiaceae</taxon>
        <taxon>Cryptosporangium</taxon>
    </lineage>
</organism>
<dbReference type="PROSITE" id="PS00102">
    <property type="entry name" value="PHOSPHORYLASE"/>
    <property type="match status" value="1"/>
</dbReference>
<dbReference type="AlphaFoldDB" id="A0A545AY30"/>
<feature type="modified residue" description="N6-(pyridoxal phosphate)lysine" evidence="9">
    <location>
        <position position="657"/>
    </location>
</feature>
<keyword evidence="4 10" id="KW-0328">Glycosyltransferase</keyword>
<dbReference type="Gene3D" id="3.40.50.2000">
    <property type="entry name" value="Glycogen Phosphorylase B"/>
    <property type="match status" value="2"/>
</dbReference>
<evidence type="ECO:0000256" key="6">
    <source>
        <dbReference type="ARBA" id="ARBA00022898"/>
    </source>
</evidence>
<dbReference type="Proteomes" id="UP000317982">
    <property type="component" value="Unassembled WGS sequence"/>
</dbReference>
<dbReference type="PANTHER" id="PTHR11468">
    <property type="entry name" value="GLYCOGEN PHOSPHORYLASE"/>
    <property type="match status" value="1"/>
</dbReference>
<dbReference type="GO" id="GO:0005980">
    <property type="term" value="P:glycogen catabolic process"/>
    <property type="evidence" value="ECO:0007669"/>
    <property type="project" value="TreeGrafter"/>
</dbReference>
<dbReference type="CDD" id="cd04300">
    <property type="entry name" value="GT35_Glycogen_Phosphorylase"/>
    <property type="match status" value="1"/>
</dbReference>
<protein>
    <recommendedName>
        <fullName evidence="10">Alpha-1,4 glucan phosphorylase</fullName>
        <ecNumber evidence="10">2.4.1.1</ecNumber>
    </recommendedName>
</protein>
<name>A0A545AY30_9ACTN</name>
<gene>
    <name evidence="11" type="ORF">FL583_06745</name>
</gene>
<accession>A0A545AY30</accession>
<comment type="function">
    <text evidence="10">Allosteric enzyme that catalyzes the rate-limiting step in glycogen catabolism, the phosphorolytic cleavage of glycogen to produce glucose-1-phosphate, and plays a central role in maintaining cellular and organismal glucose homeostasis.</text>
</comment>
<sequence length="811" mass="90607">METGKSPRHDPGVDLRALGNTPQDFARDLLSNLYYERGTTVESASAQDMYDSLARTVRDRLAERRARTAAAHYQANPRWLYYLSAEYMLGRQLEQNLLYTGTTDLAREAVPDFDTTAAQDVEPGLGNGGLGRLAACLLDSLATMDLPAVGYGIRYDLGIFKQDLDAGGQVERPDDWAFQGNPWEFPAPDDNQVVGFYGKVTSVDGRREWEPAETVLGEPSHMLVPGYGTDTVNIVRLWRARAAQGSFDLTRFAHGQYAEAVADVVRSENISKVLYPDDSTDLGRELRLKQQYFLVSCSLRDIIRRFSFRNDGNWDEFAAKTTIQLNDTHPVLAIPELMRLLVDEYELDWDRAWRITHDTFGYTCHTLLPEALETWPVATIENLLPRHLEIIYEINARFLAEVSERFPGDVARIQRMSLVQEEPERRIRMANLAVVGSRAVNGVAALHSQLLAETTLRDFAELWPGRFHNVTNGVTPRRFVKIANPALSDLISSALGSDAWLRDLSLLQGLEPFAADDAFRARWREIKRANKLTLGVAPDFLTDVIVKRFHEYKRQLLKLLHTITLYQRIRAGETPAPRTVVFAGKAAPGYWAVKDVIRLINAVAATVNNDPAVAPYLKVFFPANYNVTLGQRIYPAADLSEQISLAGKEASGTGNMKLALNGAVTIGTLDGANVEIRDRVGADNFFLFGLDAAEAATLRSSDYRPRDYYERDDELRAAVDAIGDGTFAGGDRQAFGGVLASLLDRDEYLTLADFRSYLDAQAEVEKVWLDAEAWTAKSILNTARSGYFSSDRTIADYTRTIWGLDPVRVNP</sequence>
<comment type="cofactor">
    <cofactor evidence="2 10">
        <name>pyridoxal 5'-phosphate</name>
        <dbReference type="ChEBI" id="CHEBI:597326"/>
    </cofactor>
</comment>
<dbReference type="PIRSF" id="PIRSF000460">
    <property type="entry name" value="Pprylas_GlgP"/>
    <property type="match status" value="1"/>
</dbReference>